<proteinExistence type="predicted"/>
<dbReference type="PROSITE" id="PS00194">
    <property type="entry name" value="THIOREDOXIN_1"/>
    <property type="match status" value="1"/>
</dbReference>
<dbReference type="RefSeq" id="WP_171080108.1">
    <property type="nucleotide sequence ID" value="NZ_JABAIV010000001.1"/>
</dbReference>
<name>A0A7Y2NY00_9BURK</name>
<keyword evidence="3" id="KW-0676">Redox-active center</keyword>
<keyword evidence="7" id="KW-1185">Reference proteome</keyword>
<feature type="transmembrane region" description="Helical" evidence="4">
    <location>
        <begin position="110"/>
        <end position="130"/>
    </location>
</feature>
<dbReference type="GO" id="GO:0030313">
    <property type="term" value="C:cell envelope"/>
    <property type="evidence" value="ECO:0007669"/>
    <property type="project" value="UniProtKB-SubCell"/>
</dbReference>
<evidence type="ECO:0000256" key="1">
    <source>
        <dbReference type="ARBA" id="ARBA00004196"/>
    </source>
</evidence>
<reference evidence="6 7" key="1">
    <citation type="submission" date="2020-04" db="EMBL/GenBank/DDBJ databases">
        <title>Massilia sp. nov., a cold adapted bacteria isolated from Arctic soil.</title>
        <authorList>
            <person name="Son J."/>
            <person name="Ka J.-O."/>
        </authorList>
    </citation>
    <scope>NUCLEOTIDE SEQUENCE [LARGE SCALE GENOMIC DNA]</scope>
    <source>
        <strain evidence="6 7">ML15P13</strain>
    </source>
</reference>
<dbReference type="Gene3D" id="3.40.30.10">
    <property type="entry name" value="Glutaredoxin"/>
    <property type="match status" value="1"/>
</dbReference>
<gene>
    <name evidence="6" type="ORF">HGB41_00850</name>
</gene>
<dbReference type="InterPro" id="IPR017937">
    <property type="entry name" value="Thioredoxin_CS"/>
</dbReference>
<dbReference type="InterPro" id="IPR036249">
    <property type="entry name" value="Thioredoxin-like_sf"/>
</dbReference>
<evidence type="ECO:0000313" key="6">
    <source>
        <dbReference type="EMBL" id="NNG21553.1"/>
    </source>
</evidence>
<dbReference type="PANTHER" id="PTHR42852">
    <property type="entry name" value="THIOL:DISULFIDE INTERCHANGE PROTEIN DSBE"/>
    <property type="match status" value="1"/>
</dbReference>
<dbReference type="PANTHER" id="PTHR42852:SF13">
    <property type="entry name" value="PROTEIN DIPZ"/>
    <property type="match status" value="1"/>
</dbReference>
<comment type="subcellular location">
    <subcellularLocation>
        <location evidence="1">Cell envelope</location>
    </subcellularLocation>
</comment>
<sequence length="268" mass="28859">MDVVKLGPVVLPVATLLVLASILLANAVTDWYRRRRGLDAGPLLWKIIIAGFLAARAVFVLRHHDIFLANPLAVLDIRDGGFDRSVGIIVACAIAAELTRRHAHLRRPLLAATMAGAALWFGGTMLNAAFAPPQAPLPDLMVRRLDGSELALRSFQGKPLVVNLWATWCPPCRREMPALRAAQRANPDVAFVFVNQGESAAAVAQFMAAQGLAMANVVTDPAAQLAARTNSPGYPTTLFYDARGVLQSRHAGELSEASLREKLDAMGR</sequence>
<dbReference type="InterPro" id="IPR013740">
    <property type="entry name" value="Redoxin"/>
</dbReference>
<evidence type="ECO:0000256" key="3">
    <source>
        <dbReference type="ARBA" id="ARBA00023284"/>
    </source>
</evidence>
<keyword evidence="4" id="KW-0472">Membrane</keyword>
<dbReference type="InterPro" id="IPR013766">
    <property type="entry name" value="Thioredoxin_domain"/>
</dbReference>
<keyword evidence="2" id="KW-0201">Cytochrome c-type biogenesis</keyword>
<dbReference type="AlphaFoldDB" id="A0A7Y2NY00"/>
<dbReference type="SUPFAM" id="SSF52833">
    <property type="entry name" value="Thioredoxin-like"/>
    <property type="match status" value="1"/>
</dbReference>
<keyword evidence="4" id="KW-1133">Transmembrane helix</keyword>
<evidence type="ECO:0000256" key="2">
    <source>
        <dbReference type="ARBA" id="ARBA00022748"/>
    </source>
</evidence>
<organism evidence="6 7">
    <name type="scientific">Telluria aromaticivorans</name>
    <dbReference type="NCBI Taxonomy" id="2725995"/>
    <lineage>
        <taxon>Bacteria</taxon>
        <taxon>Pseudomonadati</taxon>
        <taxon>Pseudomonadota</taxon>
        <taxon>Betaproteobacteria</taxon>
        <taxon>Burkholderiales</taxon>
        <taxon>Oxalobacteraceae</taxon>
        <taxon>Telluria group</taxon>
        <taxon>Telluria</taxon>
    </lineage>
</organism>
<dbReference type="PROSITE" id="PS51352">
    <property type="entry name" value="THIOREDOXIN_2"/>
    <property type="match status" value="1"/>
</dbReference>
<protein>
    <submittedName>
        <fullName evidence="6">TlpA family protein disulfide reductase</fullName>
    </submittedName>
</protein>
<dbReference type="GO" id="GO:0015036">
    <property type="term" value="F:disulfide oxidoreductase activity"/>
    <property type="evidence" value="ECO:0007669"/>
    <property type="project" value="UniProtKB-ARBA"/>
</dbReference>
<feature type="transmembrane region" description="Helical" evidence="4">
    <location>
        <begin position="6"/>
        <end position="31"/>
    </location>
</feature>
<dbReference type="Proteomes" id="UP000533905">
    <property type="component" value="Unassembled WGS sequence"/>
</dbReference>
<feature type="transmembrane region" description="Helical" evidence="4">
    <location>
        <begin position="43"/>
        <end position="61"/>
    </location>
</feature>
<accession>A0A7Y2NY00</accession>
<dbReference type="Pfam" id="PF08534">
    <property type="entry name" value="Redoxin"/>
    <property type="match status" value="1"/>
</dbReference>
<comment type="caution">
    <text evidence="6">The sequence shown here is derived from an EMBL/GenBank/DDBJ whole genome shotgun (WGS) entry which is preliminary data.</text>
</comment>
<feature type="domain" description="Thioredoxin" evidence="5">
    <location>
        <begin position="131"/>
        <end position="268"/>
    </location>
</feature>
<evidence type="ECO:0000313" key="7">
    <source>
        <dbReference type="Proteomes" id="UP000533905"/>
    </source>
</evidence>
<dbReference type="InterPro" id="IPR050553">
    <property type="entry name" value="Thioredoxin_ResA/DsbE_sf"/>
</dbReference>
<evidence type="ECO:0000256" key="4">
    <source>
        <dbReference type="SAM" id="Phobius"/>
    </source>
</evidence>
<dbReference type="EMBL" id="JABAIV010000001">
    <property type="protein sequence ID" value="NNG21553.1"/>
    <property type="molecule type" value="Genomic_DNA"/>
</dbReference>
<evidence type="ECO:0000259" key="5">
    <source>
        <dbReference type="PROSITE" id="PS51352"/>
    </source>
</evidence>
<dbReference type="CDD" id="cd02966">
    <property type="entry name" value="TlpA_like_family"/>
    <property type="match status" value="1"/>
</dbReference>
<dbReference type="GO" id="GO:0017004">
    <property type="term" value="P:cytochrome complex assembly"/>
    <property type="evidence" value="ECO:0007669"/>
    <property type="project" value="UniProtKB-KW"/>
</dbReference>
<keyword evidence="4" id="KW-0812">Transmembrane</keyword>